<evidence type="ECO:0000313" key="2">
    <source>
        <dbReference type="Proteomes" id="UP000694843"/>
    </source>
</evidence>
<gene>
    <name evidence="3" type="primary">LOC108676139</name>
</gene>
<feature type="signal peptide" evidence="1">
    <location>
        <begin position="1"/>
        <end position="21"/>
    </location>
</feature>
<proteinExistence type="predicted"/>
<dbReference type="RefSeq" id="XP_018019670.1">
    <property type="nucleotide sequence ID" value="XM_018164181.2"/>
</dbReference>
<dbReference type="GeneID" id="108676139"/>
<evidence type="ECO:0000313" key="3">
    <source>
        <dbReference type="RefSeq" id="XP_018019670.1"/>
    </source>
</evidence>
<accession>A0A8B7P132</accession>
<protein>
    <submittedName>
        <fullName evidence="3">Uncharacterized protein LOC108676139</fullName>
    </submittedName>
</protein>
<dbReference type="KEGG" id="hazt:108676139"/>
<feature type="chain" id="PRO_5034900499" evidence="1">
    <location>
        <begin position="22"/>
        <end position="135"/>
    </location>
</feature>
<organism evidence="2 3">
    <name type="scientific">Hyalella azteca</name>
    <name type="common">Amphipod</name>
    <dbReference type="NCBI Taxonomy" id="294128"/>
    <lineage>
        <taxon>Eukaryota</taxon>
        <taxon>Metazoa</taxon>
        <taxon>Ecdysozoa</taxon>
        <taxon>Arthropoda</taxon>
        <taxon>Crustacea</taxon>
        <taxon>Multicrustacea</taxon>
        <taxon>Malacostraca</taxon>
        <taxon>Eumalacostraca</taxon>
        <taxon>Peracarida</taxon>
        <taxon>Amphipoda</taxon>
        <taxon>Senticaudata</taxon>
        <taxon>Talitrida</taxon>
        <taxon>Talitroidea</taxon>
        <taxon>Hyalellidae</taxon>
        <taxon>Hyalella</taxon>
    </lineage>
</organism>
<name>A0A8B7P132_HYAAZ</name>
<reference evidence="3" key="1">
    <citation type="submission" date="2025-08" db="UniProtKB">
        <authorList>
            <consortium name="RefSeq"/>
        </authorList>
    </citation>
    <scope>IDENTIFICATION</scope>
    <source>
        <tissue evidence="3">Whole organism</tissue>
    </source>
</reference>
<keyword evidence="1" id="KW-0732">Signal</keyword>
<dbReference type="AlphaFoldDB" id="A0A8B7P132"/>
<dbReference type="Proteomes" id="UP000694843">
    <property type="component" value="Unplaced"/>
</dbReference>
<sequence>MAWTRAITCLAIALLLVQVSALEEFVFRHNKISYMLSECEDPPYTVYGELLKLTLDSGRIATRFAPNSVVQFTWTELIIKQEPSFIRCLNLAETISGAKMVKYVNNRCYYSTGVYASTATPSCSLTPSEVVYIFS</sequence>
<keyword evidence="2" id="KW-1185">Reference proteome</keyword>
<evidence type="ECO:0000256" key="1">
    <source>
        <dbReference type="SAM" id="SignalP"/>
    </source>
</evidence>